<feature type="coiled-coil region" evidence="1">
    <location>
        <begin position="119"/>
        <end position="146"/>
    </location>
</feature>
<keyword evidence="5" id="KW-1185">Reference proteome</keyword>
<dbReference type="GO" id="GO:0016491">
    <property type="term" value="F:oxidoreductase activity"/>
    <property type="evidence" value="ECO:0007669"/>
    <property type="project" value="InterPro"/>
</dbReference>
<evidence type="ECO:0000313" key="4">
    <source>
        <dbReference type="EMBL" id="VEU42346.1"/>
    </source>
</evidence>
<reference evidence="4 5" key="1">
    <citation type="submission" date="2019-01" db="EMBL/GenBank/DDBJ databases">
        <authorList>
            <person name="Ferrante I. M."/>
        </authorList>
    </citation>
    <scope>NUCLEOTIDE SEQUENCE [LARGE SCALE GENOMIC DNA]</scope>
    <source>
        <strain evidence="4 5">B856</strain>
    </source>
</reference>
<dbReference type="InterPro" id="IPR016161">
    <property type="entry name" value="Ald_DH/histidinol_DH"/>
</dbReference>
<accession>A0A448ZJY4</accession>
<sequence>MKFSTLCVSALAILSSAPQSNAEDAFCTADCSPPFVNPKLMIHGEITTKIDADDKSTMAVVDIRGCCTETLSDDNNEGGTSTLARPIIGKLAQMSKEQTLSVLGDAEKAWDGGSGAWPQMTLRERIDAMERLMQDLETNQREKMVQVLMWEIGKNRKDAESEFDRTISFAREVMQALKNDDEFGGSWESVGSTMAFVRRAAIGIVL</sequence>
<dbReference type="AlphaFoldDB" id="A0A448ZJY4"/>
<evidence type="ECO:0000313" key="5">
    <source>
        <dbReference type="Proteomes" id="UP000291116"/>
    </source>
</evidence>
<dbReference type="InterPro" id="IPR015590">
    <property type="entry name" value="Aldehyde_DH_dom"/>
</dbReference>
<feature type="domain" description="Aldehyde dehydrogenase" evidence="3">
    <location>
        <begin position="87"/>
        <end position="205"/>
    </location>
</feature>
<dbReference type="EMBL" id="CAACVS010000439">
    <property type="protein sequence ID" value="VEU42346.1"/>
    <property type="molecule type" value="Genomic_DNA"/>
</dbReference>
<evidence type="ECO:0000256" key="2">
    <source>
        <dbReference type="SAM" id="SignalP"/>
    </source>
</evidence>
<organism evidence="4 5">
    <name type="scientific">Pseudo-nitzschia multistriata</name>
    <dbReference type="NCBI Taxonomy" id="183589"/>
    <lineage>
        <taxon>Eukaryota</taxon>
        <taxon>Sar</taxon>
        <taxon>Stramenopiles</taxon>
        <taxon>Ochrophyta</taxon>
        <taxon>Bacillariophyta</taxon>
        <taxon>Bacillariophyceae</taxon>
        <taxon>Bacillariophycidae</taxon>
        <taxon>Bacillariales</taxon>
        <taxon>Bacillariaceae</taxon>
        <taxon>Pseudo-nitzschia</taxon>
    </lineage>
</organism>
<protein>
    <recommendedName>
        <fullName evidence="3">Aldehyde dehydrogenase domain-containing protein</fullName>
    </recommendedName>
</protein>
<dbReference type="InterPro" id="IPR016162">
    <property type="entry name" value="Ald_DH_N"/>
</dbReference>
<dbReference type="Proteomes" id="UP000291116">
    <property type="component" value="Unassembled WGS sequence"/>
</dbReference>
<dbReference type="SUPFAM" id="SSF53720">
    <property type="entry name" value="ALDH-like"/>
    <property type="match status" value="1"/>
</dbReference>
<dbReference type="OrthoDB" id="440325at2759"/>
<gene>
    <name evidence="4" type="ORF">PSNMU_V1.4_AUG-EV-PASAV3_0093740</name>
</gene>
<feature type="chain" id="PRO_5019143658" description="Aldehyde dehydrogenase domain-containing protein" evidence="2">
    <location>
        <begin position="23"/>
        <end position="206"/>
    </location>
</feature>
<feature type="signal peptide" evidence="2">
    <location>
        <begin position="1"/>
        <end position="22"/>
    </location>
</feature>
<evidence type="ECO:0000256" key="1">
    <source>
        <dbReference type="SAM" id="Coils"/>
    </source>
</evidence>
<proteinExistence type="predicted"/>
<name>A0A448ZJY4_9STRA</name>
<keyword evidence="2" id="KW-0732">Signal</keyword>
<dbReference type="Gene3D" id="3.40.605.10">
    <property type="entry name" value="Aldehyde Dehydrogenase, Chain A, domain 1"/>
    <property type="match status" value="1"/>
</dbReference>
<dbReference type="Pfam" id="PF00171">
    <property type="entry name" value="Aldedh"/>
    <property type="match status" value="1"/>
</dbReference>
<evidence type="ECO:0000259" key="3">
    <source>
        <dbReference type="Pfam" id="PF00171"/>
    </source>
</evidence>
<keyword evidence="1" id="KW-0175">Coiled coil</keyword>